<name>A0A9C6DWH0_9MUSC</name>
<gene>
    <name evidence="2" type="primary">LOC119640393</name>
</gene>
<dbReference type="KEGG" id="gfs:119640393"/>
<keyword evidence="1" id="KW-1185">Reference proteome</keyword>
<organism evidence="1 2">
    <name type="scientific">Glossina fuscipes</name>
    <dbReference type="NCBI Taxonomy" id="7396"/>
    <lineage>
        <taxon>Eukaryota</taxon>
        <taxon>Metazoa</taxon>
        <taxon>Ecdysozoa</taxon>
        <taxon>Arthropoda</taxon>
        <taxon>Hexapoda</taxon>
        <taxon>Insecta</taxon>
        <taxon>Pterygota</taxon>
        <taxon>Neoptera</taxon>
        <taxon>Endopterygota</taxon>
        <taxon>Diptera</taxon>
        <taxon>Brachycera</taxon>
        <taxon>Muscomorpha</taxon>
        <taxon>Hippoboscoidea</taxon>
        <taxon>Glossinidae</taxon>
        <taxon>Glossina</taxon>
    </lineage>
</organism>
<dbReference type="AlphaFoldDB" id="A0A9C6DWH0"/>
<dbReference type="GeneID" id="119640393"/>
<proteinExistence type="predicted"/>
<dbReference type="Proteomes" id="UP000092443">
    <property type="component" value="Unplaced"/>
</dbReference>
<evidence type="ECO:0000313" key="1">
    <source>
        <dbReference type="Proteomes" id="UP000092443"/>
    </source>
</evidence>
<reference evidence="2" key="1">
    <citation type="submission" date="2025-08" db="UniProtKB">
        <authorList>
            <consortium name="RefSeq"/>
        </authorList>
    </citation>
    <scope>IDENTIFICATION</scope>
    <source>
        <tissue evidence="2">Whole body pupa</tissue>
    </source>
</reference>
<evidence type="ECO:0000313" key="2">
    <source>
        <dbReference type="RefSeq" id="XP_037894317.1"/>
    </source>
</evidence>
<sequence>MFVRCKAFRRVGPTRHSEIVSTTVILTTVKATAPVPPFKHQTLTHNEMEENYLYRWLPNKLSLLFFYSSILSDITVGSEITSSHKRFFFSCGCCFGEPRLTQVNKNYDKKTQSQAHPGQCNIVIQTDPLN</sequence>
<dbReference type="RefSeq" id="XP_037894317.1">
    <property type="nucleotide sequence ID" value="XM_038038389.1"/>
</dbReference>
<protein>
    <submittedName>
        <fullName evidence="2">Uncharacterized protein LOC119640393 isoform X1</fullName>
    </submittedName>
</protein>
<accession>A0A9C6DWH0</accession>